<dbReference type="eggNOG" id="KOG3017">
    <property type="taxonomic scope" value="Eukaryota"/>
</dbReference>
<sequence length="255" mass="27658">MAIADLVTITNIHTVQEIKTQYATTLITEWTTINHSDDPMNNLLPDGTEDITTTLTSTRTTTLTTTTTSSTETQDKKRPITSASSSSTAKPSSSSSPSSSSTQSSTSTSSSSSSSSTLSFPSEVVQLHNDKRSKHSATPLKWDQKLTDVATSYANQYNCNGTLIHSTFEYGENLAIGYNTSAAIEAWYDEVQKYNFNNPGFSEATGHFTQLVWNSTTKVGCAVKDCGDYFGEYLVCEYDPAGNIQGQYDDNVFAG</sequence>
<evidence type="ECO:0000313" key="8">
    <source>
        <dbReference type="EMBL" id="CCH43924.1"/>
    </source>
</evidence>
<dbReference type="PROSITE" id="PS01009">
    <property type="entry name" value="CRISP_1"/>
    <property type="match status" value="1"/>
</dbReference>
<evidence type="ECO:0000259" key="7">
    <source>
        <dbReference type="SMART" id="SM00198"/>
    </source>
</evidence>
<dbReference type="Proteomes" id="UP000009328">
    <property type="component" value="Unassembled WGS sequence"/>
</dbReference>
<dbReference type="FunFam" id="3.40.33.10:FF:000012">
    <property type="entry name" value="Secreted protein PRY1"/>
    <property type="match status" value="1"/>
</dbReference>
<evidence type="ECO:0000256" key="5">
    <source>
        <dbReference type="ARBA" id="ARBA00023055"/>
    </source>
</evidence>
<dbReference type="CDD" id="cd05384">
    <property type="entry name" value="CAP_PRY1-like"/>
    <property type="match status" value="1"/>
</dbReference>
<dbReference type="GO" id="GO:0015908">
    <property type="term" value="P:fatty acid transport"/>
    <property type="evidence" value="ECO:0007669"/>
    <property type="project" value="UniProtKB-ARBA"/>
</dbReference>
<dbReference type="GO" id="GO:0015918">
    <property type="term" value="P:sterol transport"/>
    <property type="evidence" value="ECO:0007669"/>
    <property type="project" value="UniProtKB-ARBA"/>
</dbReference>
<dbReference type="PRINTS" id="PR00837">
    <property type="entry name" value="V5TPXLIKE"/>
</dbReference>
<dbReference type="AlphaFoldDB" id="K0KRJ9"/>
<dbReference type="InterPro" id="IPR014044">
    <property type="entry name" value="CAP_dom"/>
</dbReference>
<dbReference type="InParanoid" id="K0KRJ9"/>
<dbReference type="InterPro" id="IPR035940">
    <property type="entry name" value="CAP_sf"/>
</dbReference>
<dbReference type="SMART" id="SM00198">
    <property type="entry name" value="SCP"/>
    <property type="match status" value="1"/>
</dbReference>
<protein>
    <recommendedName>
        <fullName evidence="7">SCP domain-containing protein</fullName>
    </recommendedName>
</protein>
<feature type="region of interest" description="Disordered" evidence="6">
    <location>
        <begin position="34"/>
        <end position="120"/>
    </location>
</feature>
<organism evidence="8 9">
    <name type="scientific">Wickerhamomyces ciferrii (strain ATCC 14091 / BCRC 22168 / CBS 111 / JCM 3599 / NBRC 0793 / NRRL Y-1031 F-60-10)</name>
    <name type="common">Yeast</name>
    <name type="synonym">Pichia ciferrii</name>
    <dbReference type="NCBI Taxonomy" id="1206466"/>
    <lineage>
        <taxon>Eukaryota</taxon>
        <taxon>Fungi</taxon>
        <taxon>Dikarya</taxon>
        <taxon>Ascomycota</taxon>
        <taxon>Saccharomycotina</taxon>
        <taxon>Saccharomycetes</taxon>
        <taxon>Phaffomycetales</taxon>
        <taxon>Wickerhamomycetaceae</taxon>
        <taxon>Wickerhamomyces</taxon>
    </lineage>
</organism>
<comment type="subcellular location">
    <subcellularLocation>
        <location evidence="1">Secreted</location>
    </subcellularLocation>
</comment>
<evidence type="ECO:0000256" key="2">
    <source>
        <dbReference type="ARBA" id="ARBA00009923"/>
    </source>
</evidence>
<keyword evidence="4" id="KW-0732">Signal</keyword>
<gene>
    <name evidence="8" type="ORF">BN7_3479</name>
</gene>
<dbReference type="Pfam" id="PF00188">
    <property type="entry name" value="CAP"/>
    <property type="match status" value="1"/>
</dbReference>
<dbReference type="Gene3D" id="3.40.33.10">
    <property type="entry name" value="CAP"/>
    <property type="match status" value="1"/>
</dbReference>
<dbReference type="InterPro" id="IPR018244">
    <property type="entry name" value="Allrgn_V5/Tpx1_CS"/>
</dbReference>
<keyword evidence="9" id="KW-1185">Reference proteome</keyword>
<reference evidence="8 9" key="1">
    <citation type="journal article" date="2012" name="Eukaryot. Cell">
        <title>Draft genome sequence of Wickerhamomyces ciferrii NRRL Y-1031 F-60-10.</title>
        <authorList>
            <person name="Schneider J."/>
            <person name="Andrea H."/>
            <person name="Blom J."/>
            <person name="Jaenicke S."/>
            <person name="Ruckert C."/>
            <person name="Schorsch C."/>
            <person name="Szczepanowski R."/>
            <person name="Farwick M."/>
            <person name="Goesmann A."/>
            <person name="Puhler A."/>
            <person name="Schaffer S."/>
            <person name="Tauch A."/>
            <person name="Kohler T."/>
            <person name="Brinkrolf K."/>
        </authorList>
    </citation>
    <scope>NUCLEOTIDE SEQUENCE [LARGE SCALE GENOMIC DNA]</scope>
    <source>
        <strain evidence="9">ATCC 14091 / BCRC 22168 / CBS 111 / JCM 3599 / NBRC 0793 / NRRL Y-1031 F-60-10</strain>
    </source>
</reference>
<evidence type="ECO:0000256" key="6">
    <source>
        <dbReference type="SAM" id="MobiDB-lite"/>
    </source>
</evidence>
<evidence type="ECO:0000256" key="1">
    <source>
        <dbReference type="ARBA" id="ARBA00004613"/>
    </source>
</evidence>
<feature type="compositionally biased region" description="Low complexity" evidence="6">
    <location>
        <begin position="52"/>
        <end position="72"/>
    </location>
</feature>
<dbReference type="STRING" id="1206466.K0KRJ9"/>
<dbReference type="HOGENOM" id="CLU_035730_3_2_1"/>
<comment type="caution">
    <text evidence="8">The sequence shown here is derived from an EMBL/GenBank/DDBJ whole genome shotgun (WGS) entry which is preliminary data.</text>
</comment>
<comment type="similarity">
    <text evidence="2">Belongs to the CRISP family.</text>
</comment>
<feature type="domain" description="SCP" evidence="7">
    <location>
        <begin position="119"/>
        <end position="246"/>
    </location>
</feature>
<dbReference type="GO" id="GO:0005576">
    <property type="term" value="C:extracellular region"/>
    <property type="evidence" value="ECO:0007669"/>
    <property type="project" value="UniProtKB-SubCell"/>
</dbReference>
<keyword evidence="3" id="KW-0964">Secreted</keyword>
<name>K0KRJ9_WICCF</name>
<proteinExistence type="inferred from homology"/>
<evidence type="ECO:0000256" key="4">
    <source>
        <dbReference type="ARBA" id="ARBA00022729"/>
    </source>
</evidence>
<feature type="compositionally biased region" description="Low complexity" evidence="6">
    <location>
        <begin position="81"/>
        <end position="120"/>
    </location>
</feature>
<evidence type="ECO:0000256" key="3">
    <source>
        <dbReference type="ARBA" id="ARBA00022525"/>
    </source>
</evidence>
<evidence type="ECO:0000313" key="9">
    <source>
        <dbReference type="Proteomes" id="UP000009328"/>
    </source>
</evidence>
<keyword evidence="5" id="KW-0813">Transport</keyword>
<dbReference type="EMBL" id="CAIF01000097">
    <property type="protein sequence ID" value="CCH43924.1"/>
    <property type="molecule type" value="Genomic_DNA"/>
</dbReference>
<dbReference type="SUPFAM" id="SSF55797">
    <property type="entry name" value="PR-1-like"/>
    <property type="match status" value="1"/>
</dbReference>
<accession>K0KRJ9</accession>
<keyword evidence="5" id="KW-0445">Lipid transport</keyword>
<dbReference type="PANTHER" id="PTHR10334">
    <property type="entry name" value="CYSTEINE-RICH SECRETORY PROTEIN-RELATED"/>
    <property type="match status" value="1"/>
</dbReference>
<dbReference type="InterPro" id="IPR001283">
    <property type="entry name" value="CRISP-related"/>
</dbReference>